<organism evidence="1 2">
    <name type="scientific">Gadus morhua</name>
    <name type="common">Atlantic cod</name>
    <dbReference type="NCBI Taxonomy" id="8049"/>
    <lineage>
        <taxon>Eukaryota</taxon>
        <taxon>Metazoa</taxon>
        <taxon>Chordata</taxon>
        <taxon>Craniata</taxon>
        <taxon>Vertebrata</taxon>
        <taxon>Euteleostomi</taxon>
        <taxon>Actinopterygii</taxon>
        <taxon>Neopterygii</taxon>
        <taxon>Teleostei</taxon>
        <taxon>Neoteleostei</taxon>
        <taxon>Acanthomorphata</taxon>
        <taxon>Zeiogadaria</taxon>
        <taxon>Gadariae</taxon>
        <taxon>Gadiformes</taxon>
        <taxon>Gadoidei</taxon>
        <taxon>Gadidae</taxon>
        <taxon>Gadus</taxon>
    </lineage>
</organism>
<reference evidence="1" key="2">
    <citation type="submission" date="2025-09" db="UniProtKB">
        <authorList>
            <consortium name="Ensembl"/>
        </authorList>
    </citation>
    <scope>IDENTIFICATION</scope>
</reference>
<evidence type="ECO:0000313" key="2">
    <source>
        <dbReference type="Proteomes" id="UP000694546"/>
    </source>
</evidence>
<name>A0A8C5B313_GADMO</name>
<protein>
    <submittedName>
        <fullName evidence="1">Uncharacterized protein</fullName>
    </submittedName>
</protein>
<evidence type="ECO:0000313" key="1">
    <source>
        <dbReference type="Ensembl" id="ENSGMOP00000040266.1"/>
    </source>
</evidence>
<dbReference type="Ensembl" id="ENSGMOT00000067148.1">
    <property type="protein sequence ID" value="ENSGMOP00000040266.1"/>
    <property type="gene ID" value="ENSGMOG00000025918.1"/>
</dbReference>
<dbReference type="Proteomes" id="UP000694546">
    <property type="component" value="Chromosome 9"/>
</dbReference>
<sequence length="100" mass="11526">MLVQDNFPMIEVSIPSLKREVDESGKSTKNLILFTARWQNMHFQRTGKITIIIRRRKFPSRCSSRLFLNPSLSTLSGVPACRTITVNNTKCWAKPVMLSW</sequence>
<accession>A0A8C5B313</accession>
<reference evidence="1" key="1">
    <citation type="submission" date="2025-08" db="UniProtKB">
        <authorList>
            <consortium name="Ensembl"/>
        </authorList>
    </citation>
    <scope>IDENTIFICATION</scope>
</reference>
<dbReference type="AlphaFoldDB" id="A0A8C5B313"/>
<proteinExistence type="predicted"/>
<keyword evidence="2" id="KW-1185">Reference proteome</keyword>